<keyword evidence="2" id="KW-1185">Reference proteome</keyword>
<evidence type="ECO:0000313" key="1">
    <source>
        <dbReference type="EMBL" id="EPE32622.1"/>
    </source>
</evidence>
<dbReference type="Proteomes" id="UP000016922">
    <property type="component" value="Unassembled WGS sequence"/>
</dbReference>
<protein>
    <submittedName>
        <fullName evidence="1">Uncharacterized protein</fullName>
    </submittedName>
</protein>
<dbReference type="AlphaFoldDB" id="S3D255"/>
<dbReference type="RefSeq" id="XP_008080634.1">
    <property type="nucleotide sequence ID" value="XM_008082443.1"/>
</dbReference>
<gene>
    <name evidence="1" type="ORF">GLAREA_07756</name>
</gene>
<dbReference type="GeneID" id="19466808"/>
<dbReference type="KEGG" id="glz:GLAREA_07756"/>
<reference evidence="1 2" key="1">
    <citation type="journal article" date="2013" name="BMC Genomics">
        <title>Genomics-driven discovery of the pneumocandin biosynthetic gene cluster in the fungus Glarea lozoyensis.</title>
        <authorList>
            <person name="Chen L."/>
            <person name="Yue Q."/>
            <person name="Zhang X."/>
            <person name="Xiang M."/>
            <person name="Wang C."/>
            <person name="Li S."/>
            <person name="Che Y."/>
            <person name="Ortiz-Lopez F.J."/>
            <person name="Bills G.F."/>
            <person name="Liu X."/>
            <person name="An Z."/>
        </authorList>
    </citation>
    <scope>NUCLEOTIDE SEQUENCE [LARGE SCALE GENOMIC DNA]</scope>
    <source>
        <strain evidence="2">ATCC 20868 / MF5171</strain>
    </source>
</reference>
<dbReference type="EMBL" id="KE145359">
    <property type="protein sequence ID" value="EPE32622.1"/>
    <property type="molecule type" value="Genomic_DNA"/>
</dbReference>
<sequence>MPKKTTFSDIDPDKDSEILDKANIPIGAPVVKGDVTHPLTPAQLQYLALIINPATEKTIAENAMNFFGFETPLNPPTSYELASQGISLPMASTVIDAAALSFNKDRFIYAIKQDTARYNGAVAKLSSPLCVLAGRGQKAALALFDDVIAAGFDVNDRQFQWNEAFLKRIKMRAEHPGESYVFEPPTALEKACDRLFVGAVEKLLQMGAEKGRALDIMRRFDEEYSSIKQKKIDEINKLLSKVVT</sequence>
<proteinExistence type="predicted"/>
<name>S3D255_GLAL2</name>
<dbReference type="HOGENOM" id="CLU_1138082_0_0_1"/>
<organism evidence="1 2">
    <name type="scientific">Glarea lozoyensis (strain ATCC 20868 / MF5171)</name>
    <dbReference type="NCBI Taxonomy" id="1116229"/>
    <lineage>
        <taxon>Eukaryota</taxon>
        <taxon>Fungi</taxon>
        <taxon>Dikarya</taxon>
        <taxon>Ascomycota</taxon>
        <taxon>Pezizomycotina</taxon>
        <taxon>Leotiomycetes</taxon>
        <taxon>Helotiales</taxon>
        <taxon>Helotiaceae</taxon>
        <taxon>Glarea</taxon>
    </lineage>
</organism>
<evidence type="ECO:0000313" key="2">
    <source>
        <dbReference type="Proteomes" id="UP000016922"/>
    </source>
</evidence>
<accession>S3D255</accession>